<feature type="transmembrane region" description="Helical" evidence="1">
    <location>
        <begin position="117"/>
        <end position="135"/>
    </location>
</feature>
<dbReference type="EMBL" id="ML992503">
    <property type="protein sequence ID" value="KAF2226181.1"/>
    <property type="molecule type" value="Genomic_DNA"/>
</dbReference>
<organism evidence="2 3">
    <name type="scientific">Elsinoe ampelina</name>
    <dbReference type="NCBI Taxonomy" id="302913"/>
    <lineage>
        <taxon>Eukaryota</taxon>
        <taxon>Fungi</taxon>
        <taxon>Dikarya</taxon>
        <taxon>Ascomycota</taxon>
        <taxon>Pezizomycotina</taxon>
        <taxon>Dothideomycetes</taxon>
        <taxon>Dothideomycetidae</taxon>
        <taxon>Myriangiales</taxon>
        <taxon>Elsinoaceae</taxon>
        <taxon>Elsinoe</taxon>
    </lineage>
</organism>
<proteinExistence type="predicted"/>
<dbReference type="Proteomes" id="UP000799538">
    <property type="component" value="Unassembled WGS sequence"/>
</dbReference>
<dbReference type="Pfam" id="PF20345">
    <property type="entry name" value="DUF6640"/>
    <property type="match status" value="1"/>
</dbReference>
<dbReference type="AlphaFoldDB" id="A0A6A6GKF6"/>
<protein>
    <recommendedName>
        <fullName evidence="4">Acetyltransferase</fullName>
    </recommendedName>
</protein>
<accession>A0A6A6GKF6</accession>
<feature type="transmembrane region" description="Helical" evidence="1">
    <location>
        <begin position="7"/>
        <end position="25"/>
    </location>
</feature>
<evidence type="ECO:0000313" key="2">
    <source>
        <dbReference type="EMBL" id="KAF2226181.1"/>
    </source>
</evidence>
<gene>
    <name evidence="2" type="ORF">BDZ85DRAFT_308365</name>
</gene>
<keyword evidence="1" id="KW-1133">Transmembrane helix</keyword>
<keyword evidence="1" id="KW-0812">Transmembrane</keyword>
<dbReference type="OrthoDB" id="2819018at2759"/>
<dbReference type="InterPro" id="IPR046580">
    <property type="entry name" value="DUF6640"/>
</dbReference>
<feature type="transmembrane region" description="Helical" evidence="1">
    <location>
        <begin position="76"/>
        <end position="97"/>
    </location>
</feature>
<keyword evidence="3" id="KW-1185">Reference proteome</keyword>
<evidence type="ECO:0000313" key="3">
    <source>
        <dbReference type="Proteomes" id="UP000799538"/>
    </source>
</evidence>
<name>A0A6A6GKF6_9PEZI</name>
<feature type="transmembrane region" description="Helical" evidence="1">
    <location>
        <begin position="45"/>
        <end position="64"/>
    </location>
</feature>
<reference evidence="3" key="1">
    <citation type="journal article" date="2020" name="Stud. Mycol.">
        <title>101 Dothideomycetes genomes: A test case for predicting lifestyles and emergence of pathogens.</title>
        <authorList>
            <person name="Haridas S."/>
            <person name="Albert R."/>
            <person name="Binder M."/>
            <person name="Bloem J."/>
            <person name="LaButti K."/>
            <person name="Salamov A."/>
            <person name="Andreopoulos B."/>
            <person name="Baker S."/>
            <person name="Barry K."/>
            <person name="Bills G."/>
            <person name="Bluhm B."/>
            <person name="Cannon C."/>
            <person name="Castanera R."/>
            <person name="Culley D."/>
            <person name="Daum C."/>
            <person name="Ezra D."/>
            <person name="Gonzalez J."/>
            <person name="Henrissat B."/>
            <person name="Kuo A."/>
            <person name="Liang C."/>
            <person name="Lipzen A."/>
            <person name="Lutzoni F."/>
            <person name="Magnuson J."/>
            <person name="Mondo S."/>
            <person name="Nolan M."/>
            <person name="Ohm R."/>
            <person name="Pangilinan J."/>
            <person name="Park H.-J."/>
            <person name="Ramirez L."/>
            <person name="Alfaro M."/>
            <person name="Sun H."/>
            <person name="Tritt A."/>
            <person name="Yoshinaga Y."/>
            <person name="Zwiers L.-H."/>
            <person name="Turgeon B."/>
            <person name="Goodwin S."/>
            <person name="Spatafora J."/>
            <person name="Crous P."/>
            <person name="Grigoriev I."/>
        </authorList>
    </citation>
    <scope>NUCLEOTIDE SEQUENCE [LARGE SCALE GENOMIC DNA]</scope>
    <source>
        <strain evidence="3">CECT 20119</strain>
    </source>
</reference>
<sequence>MPTIPYGRLLIVLSNIFTAFGAFTFDWTETHVLNPRWPPHAKFHNGQTMSLSIALVLLSAYLCFRPTMSLQQSRDSVWVAALVSSLYGLTGLSAILYPGTDWQDPEFETSGKGAQKIVFGGVVVAAWVGYAVEMWRMGGGGKEKRG</sequence>
<keyword evidence="1" id="KW-0472">Membrane</keyword>
<evidence type="ECO:0000256" key="1">
    <source>
        <dbReference type="SAM" id="Phobius"/>
    </source>
</evidence>
<evidence type="ECO:0008006" key="4">
    <source>
        <dbReference type="Google" id="ProtNLM"/>
    </source>
</evidence>